<evidence type="ECO:0000313" key="3">
    <source>
        <dbReference type="Proteomes" id="UP001239445"/>
    </source>
</evidence>
<organism evidence="2 3">
    <name type="scientific">Echria macrotheca</name>
    <dbReference type="NCBI Taxonomy" id="438768"/>
    <lineage>
        <taxon>Eukaryota</taxon>
        <taxon>Fungi</taxon>
        <taxon>Dikarya</taxon>
        <taxon>Ascomycota</taxon>
        <taxon>Pezizomycotina</taxon>
        <taxon>Sordariomycetes</taxon>
        <taxon>Sordariomycetidae</taxon>
        <taxon>Sordariales</taxon>
        <taxon>Schizotheciaceae</taxon>
        <taxon>Echria</taxon>
    </lineage>
</organism>
<reference evidence="2" key="1">
    <citation type="submission" date="2023-06" db="EMBL/GenBank/DDBJ databases">
        <title>Genome-scale phylogeny and comparative genomics of the fungal order Sordariales.</title>
        <authorList>
            <consortium name="Lawrence Berkeley National Laboratory"/>
            <person name="Hensen N."/>
            <person name="Bonometti L."/>
            <person name="Westerberg I."/>
            <person name="Brannstrom I.O."/>
            <person name="Guillou S."/>
            <person name="Cros-Aarteil S."/>
            <person name="Calhoun S."/>
            <person name="Haridas S."/>
            <person name="Kuo A."/>
            <person name="Mondo S."/>
            <person name="Pangilinan J."/>
            <person name="Riley R."/>
            <person name="Labutti K."/>
            <person name="Andreopoulos B."/>
            <person name="Lipzen A."/>
            <person name="Chen C."/>
            <person name="Yanf M."/>
            <person name="Daum C."/>
            <person name="Ng V."/>
            <person name="Clum A."/>
            <person name="Steindorff A."/>
            <person name="Ohm R."/>
            <person name="Martin F."/>
            <person name="Silar P."/>
            <person name="Natvig D."/>
            <person name="Lalanne C."/>
            <person name="Gautier V."/>
            <person name="Ament-Velasquez S.L."/>
            <person name="Kruys A."/>
            <person name="Hutchinson M.I."/>
            <person name="Powell A.J."/>
            <person name="Barry K."/>
            <person name="Miller A.N."/>
            <person name="Grigoriev I.V."/>
            <person name="Debuchy R."/>
            <person name="Gladieux P."/>
            <person name="Thoren M.H."/>
            <person name="Johannesson H."/>
        </authorList>
    </citation>
    <scope>NUCLEOTIDE SEQUENCE</scope>
    <source>
        <strain evidence="2">PSN4</strain>
    </source>
</reference>
<proteinExistence type="predicted"/>
<accession>A0AAJ0BAV4</accession>
<keyword evidence="3" id="KW-1185">Reference proteome</keyword>
<dbReference type="EMBL" id="MU839838">
    <property type="protein sequence ID" value="KAK1753337.1"/>
    <property type="molecule type" value="Genomic_DNA"/>
</dbReference>
<protein>
    <submittedName>
        <fullName evidence="2">Uncharacterized protein</fullName>
    </submittedName>
</protein>
<dbReference type="Proteomes" id="UP001239445">
    <property type="component" value="Unassembled WGS sequence"/>
</dbReference>
<feature type="compositionally biased region" description="Low complexity" evidence="1">
    <location>
        <begin position="303"/>
        <end position="321"/>
    </location>
</feature>
<feature type="region of interest" description="Disordered" evidence="1">
    <location>
        <begin position="303"/>
        <end position="335"/>
    </location>
</feature>
<evidence type="ECO:0000313" key="2">
    <source>
        <dbReference type="EMBL" id="KAK1753337.1"/>
    </source>
</evidence>
<comment type="caution">
    <text evidence="2">The sequence shown here is derived from an EMBL/GenBank/DDBJ whole genome shotgun (WGS) entry which is preliminary data.</text>
</comment>
<feature type="compositionally biased region" description="Basic and acidic residues" evidence="1">
    <location>
        <begin position="325"/>
        <end position="335"/>
    </location>
</feature>
<name>A0AAJ0BAV4_9PEZI</name>
<gene>
    <name evidence="2" type="ORF">QBC47DRAFT_462947</name>
</gene>
<sequence length="335" mass="37539">MAKRFGYRLRRLNTEIYLEGVAILYGENTFRIVVGNQYGAWDDTPRYPKPLEKRHDCSGSRRTTVIKAVVYSDYQQYVGMSQDHDLFHSDMKTARKAIEILSLFNQLKITVLTGEKYWEKGSSSDHGPAYDCGGPREGTTTTTKTAYQASSADKTTAWSYREPRNLRGYKRRRLSETAGLSIFTVISGLTVRPLKRARIVYRRITLAIRENTAGRKKVRRKFRWITDADGFQTKVPVTLDDGSDVSSRASGPPRLSIRATQAEQGPQYVVRTLDNDAVSQPDSELVSAESFDWAEDVANFETASVSASSTEADSSTKAAETGSAKVKEVETVWDV</sequence>
<evidence type="ECO:0000256" key="1">
    <source>
        <dbReference type="SAM" id="MobiDB-lite"/>
    </source>
</evidence>
<dbReference type="AlphaFoldDB" id="A0AAJ0BAV4"/>